<dbReference type="Pfam" id="PF00050">
    <property type="entry name" value="Kazal_1"/>
    <property type="match status" value="1"/>
</dbReference>
<keyword evidence="5" id="KW-1185">Reference proteome</keyword>
<dbReference type="AlphaFoldDB" id="A0A7M4FZW9"/>
<dbReference type="PROSITE" id="PS51465">
    <property type="entry name" value="KAZAL_2"/>
    <property type="match status" value="1"/>
</dbReference>
<dbReference type="SUPFAM" id="SSF100895">
    <property type="entry name" value="Kazal-type serine protease inhibitors"/>
    <property type="match status" value="1"/>
</dbReference>
<dbReference type="Gene3D" id="3.30.60.30">
    <property type="match status" value="1"/>
</dbReference>
<feature type="signal peptide" evidence="2">
    <location>
        <begin position="1"/>
        <end position="23"/>
    </location>
</feature>
<dbReference type="CDD" id="cd00104">
    <property type="entry name" value="KAZAL_FS"/>
    <property type="match status" value="1"/>
</dbReference>
<feature type="chain" id="PRO_5045035786" description="Kazal-like domain-containing protein" evidence="2">
    <location>
        <begin position="24"/>
        <end position="78"/>
    </location>
</feature>
<evidence type="ECO:0000259" key="3">
    <source>
        <dbReference type="PROSITE" id="PS51465"/>
    </source>
</evidence>
<protein>
    <recommendedName>
        <fullName evidence="3">Kazal-like domain-containing protein</fullName>
    </recommendedName>
</protein>
<name>A0A7M4FZW9_CROPO</name>
<evidence type="ECO:0000256" key="1">
    <source>
        <dbReference type="ARBA" id="ARBA00023157"/>
    </source>
</evidence>
<evidence type="ECO:0000313" key="4">
    <source>
        <dbReference type="Ensembl" id="ENSCPRP00005019347.1"/>
    </source>
</evidence>
<keyword evidence="2" id="KW-0732">Signal</keyword>
<organism evidence="4 5">
    <name type="scientific">Crocodylus porosus</name>
    <name type="common">Saltwater crocodile</name>
    <name type="synonym">Estuarine crocodile</name>
    <dbReference type="NCBI Taxonomy" id="8502"/>
    <lineage>
        <taxon>Eukaryota</taxon>
        <taxon>Metazoa</taxon>
        <taxon>Chordata</taxon>
        <taxon>Craniata</taxon>
        <taxon>Vertebrata</taxon>
        <taxon>Euteleostomi</taxon>
        <taxon>Archelosauria</taxon>
        <taxon>Archosauria</taxon>
        <taxon>Crocodylia</taxon>
        <taxon>Longirostres</taxon>
        <taxon>Crocodylidae</taxon>
        <taxon>Crocodylus</taxon>
    </lineage>
</organism>
<keyword evidence="1" id="KW-1015">Disulfide bond</keyword>
<dbReference type="InterPro" id="IPR036058">
    <property type="entry name" value="Kazal_dom_sf"/>
</dbReference>
<evidence type="ECO:0000256" key="2">
    <source>
        <dbReference type="SAM" id="SignalP"/>
    </source>
</evidence>
<proteinExistence type="predicted"/>
<accession>A0A7M4FZW9</accession>
<dbReference type="Proteomes" id="UP000594220">
    <property type="component" value="Unplaced"/>
</dbReference>
<evidence type="ECO:0000313" key="5">
    <source>
        <dbReference type="Proteomes" id="UP000594220"/>
    </source>
</evidence>
<sequence length="78" mass="8569">MPSSTGSLVSVLLFQVLRGRTTSLPLPRQDDYPTKNINCPAIYAPVCGTNGQTYRNNCYLRGMGPAPSRRNVAQRRGN</sequence>
<reference evidence="4" key="1">
    <citation type="submission" date="2025-08" db="UniProtKB">
        <authorList>
            <consortium name="Ensembl"/>
        </authorList>
    </citation>
    <scope>IDENTIFICATION</scope>
</reference>
<reference evidence="4" key="2">
    <citation type="submission" date="2025-09" db="UniProtKB">
        <authorList>
            <consortium name="Ensembl"/>
        </authorList>
    </citation>
    <scope>IDENTIFICATION</scope>
</reference>
<dbReference type="InterPro" id="IPR002350">
    <property type="entry name" value="Kazal_dom"/>
</dbReference>
<dbReference type="Ensembl" id="ENSCPRT00005022642.1">
    <property type="protein sequence ID" value="ENSCPRP00005019347.1"/>
    <property type="gene ID" value="ENSCPRG00005013502.1"/>
</dbReference>
<feature type="domain" description="Kazal-like" evidence="3">
    <location>
        <begin position="23"/>
        <end position="78"/>
    </location>
</feature>